<dbReference type="SMART" id="SM00184">
    <property type="entry name" value="RING"/>
    <property type="match status" value="1"/>
</dbReference>
<feature type="domain" description="RING-type" evidence="6">
    <location>
        <begin position="338"/>
        <end position="379"/>
    </location>
</feature>
<keyword evidence="1" id="KW-0479">Metal-binding</keyword>
<dbReference type="PROSITE" id="PS50089">
    <property type="entry name" value="ZF_RING_2"/>
    <property type="match status" value="1"/>
</dbReference>
<dbReference type="GO" id="GO:0008270">
    <property type="term" value="F:zinc ion binding"/>
    <property type="evidence" value="ECO:0007669"/>
    <property type="project" value="UniProtKB-KW"/>
</dbReference>
<comment type="caution">
    <text evidence="7">The sequence shown here is derived from an EMBL/GenBank/DDBJ whole genome shotgun (WGS) entry which is preliminary data.</text>
</comment>
<evidence type="ECO:0000259" key="6">
    <source>
        <dbReference type="PROSITE" id="PS50089"/>
    </source>
</evidence>
<keyword evidence="2 4" id="KW-0863">Zinc-finger</keyword>
<keyword evidence="5" id="KW-1133">Transmembrane helix</keyword>
<organism evidence="7 8">
    <name type="scientific">Paramecium octaurelia</name>
    <dbReference type="NCBI Taxonomy" id="43137"/>
    <lineage>
        <taxon>Eukaryota</taxon>
        <taxon>Sar</taxon>
        <taxon>Alveolata</taxon>
        <taxon>Ciliophora</taxon>
        <taxon>Intramacronucleata</taxon>
        <taxon>Oligohymenophorea</taxon>
        <taxon>Peniculida</taxon>
        <taxon>Parameciidae</taxon>
        <taxon>Paramecium</taxon>
    </lineage>
</organism>
<evidence type="ECO:0000256" key="4">
    <source>
        <dbReference type="PROSITE-ProRule" id="PRU00175"/>
    </source>
</evidence>
<dbReference type="InterPro" id="IPR001841">
    <property type="entry name" value="Znf_RING"/>
</dbReference>
<evidence type="ECO:0000256" key="2">
    <source>
        <dbReference type="ARBA" id="ARBA00022771"/>
    </source>
</evidence>
<dbReference type="InterPro" id="IPR011016">
    <property type="entry name" value="Znf_RING-CH"/>
</dbReference>
<proteinExistence type="predicted"/>
<evidence type="ECO:0000256" key="1">
    <source>
        <dbReference type="ARBA" id="ARBA00022723"/>
    </source>
</evidence>
<evidence type="ECO:0000256" key="3">
    <source>
        <dbReference type="ARBA" id="ARBA00022833"/>
    </source>
</evidence>
<feature type="transmembrane region" description="Helical" evidence="5">
    <location>
        <begin position="275"/>
        <end position="299"/>
    </location>
</feature>
<dbReference type="OMA" id="FRITPCN"/>
<dbReference type="InterPro" id="IPR052788">
    <property type="entry name" value="RING-type_E3_ligase_ATL"/>
</dbReference>
<sequence>MYQILIFLVVGFSKKLVEEQFTLIDLKYEYLFQQNHGYIIQVTKLSYQVNQFEIIQFPLNKNYFPTFEIVDKNNSIQTSSYESYAQKQHIRKLWLSQREIDQNLTIFIYSKMESVYKNITETETKMSFKLTIYDNIEQQKEPKCRFPAYGLNCDQSVNYIDVDLLVQINLNKQSWFFAYYQLSNLDYILKISNSNSQMGISLLSGVYEAFIQQPNFFQGYQLIDRKENVNINLKNYFSNVKDQDEFIIYIGVFNENIEREHSLILELNQIEINEFPLWAILTICAVILSGIIVSILIYFSYKKQYKKITYVKPVLEVAHLNKFMPAQKMLQEYLTKECSICLLQFEKKEKFRITPCNHIFHDQCLQDWTKKNSQCPICRQGLKEEEIQQFFAKIHSNNNESQSEINKKPSVQFIPLTNSDLTYQTGNKSDNSPSNNLCMSNSGRQMSIQIMRDEILE</sequence>
<dbReference type="CDD" id="cd16454">
    <property type="entry name" value="RING-H2_PA-TM-RING"/>
    <property type="match status" value="1"/>
</dbReference>
<evidence type="ECO:0000256" key="5">
    <source>
        <dbReference type="SAM" id="Phobius"/>
    </source>
</evidence>
<dbReference type="Proteomes" id="UP000683925">
    <property type="component" value="Unassembled WGS sequence"/>
</dbReference>
<keyword evidence="5" id="KW-0812">Transmembrane</keyword>
<keyword evidence="5" id="KW-0472">Membrane</keyword>
<dbReference type="PANTHER" id="PTHR45798:SF97">
    <property type="entry name" value="ALCOHOL-SENSITIVE RING FINGER PROTEIN 1"/>
    <property type="match status" value="1"/>
</dbReference>
<dbReference type="Pfam" id="PF13639">
    <property type="entry name" value="zf-RING_2"/>
    <property type="match status" value="1"/>
</dbReference>
<gene>
    <name evidence="7" type="ORF">POCTA_138.1.T0150308</name>
</gene>
<keyword evidence="3" id="KW-0862">Zinc</keyword>
<accession>A0A8S1SXC0</accession>
<dbReference type="PANTHER" id="PTHR45798">
    <property type="entry name" value="RING-H2 FINGER PROTEIN ATL61-RELATED-RELATED"/>
    <property type="match status" value="1"/>
</dbReference>
<dbReference type="EMBL" id="CAJJDP010000015">
    <property type="protein sequence ID" value="CAD8143979.1"/>
    <property type="molecule type" value="Genomic_DNA"/>
</dbReference>
<dbReference type="AlphaFoldDB" id="A0A8S1SXC0"/>
<dbReference type="SMART" id="SM00744">
    <property type="entry name" value="RINGv"/>
    <property type="match status" value="1"/>
</dbReference>
<keyword evidence="8" id="KW-1185">Reference proteome</keyword>
<dbReference type="OrthoDB" id="292812at2759"/>
<reference evidence="7" key="1">
    <citation type="submission" date="2021-01" db="EMBL/GenBank/DDBJ databases">
        <authorList>
            <consortium name="Genoscope - CEA"/>
            <person name="William W."/>
        </authorList>
    </citation>
    <scope>NUCLEOTIDE SEQUENCE</scope>
</reference>
<evidence type="ECO:0000313" key="8">
    <source>
        <dbReference type="Proteomes" id="UP000683925"/>
    </source>
</evidence>
<protein>
    <recommendedName>
        <fullName evidence="6">RING-type domain-containing protein</fullName>
    </recommendedName>
</protein>
<evidence type="ECO:0000313" key="7">
    <source>
        <dbReference type="EMBL" id="CAD8143979.1"/>
    </source>
</evidence>
<name>A0A8S1SXC0_PAROT</name>